<feature type="compositionally biased region" description="Polar residues" evidence="1">
    <location>
        <begin position="152"/>
        <end position="190"/>
    </location>
</feature>
<proteinExistence type="predicted"/>
<gene>
    <name evidence="2" type="ORF">FIESC28_04952</name>
</gene>
<accession>A0A366RYH7</accession>
<dbReference type="EMBL" id="QKXC01000101">
    <property type="protein sequence ID" value="RBR21415.1"/>
    <property type="molecule type" value="Genomic_DNA"/>
</dbReference>
<dbReference type="Proteomes" id="UP000253153">
    <property type="component" value="Unassembled WGS sequence"/>
</dbReference>
<dbReference type="GeneID" id="41994395"/>
<feature type="region of interest" description="Disordered" evidence="1">
    <location>
        <begin position="121"/>
        <end position="272"/>
    </location>
</feature>
<dbReference type="OrthoDB" id="5100040at2759"/>
<dbReference type="AlphaFoldDB" id="A0A366RYH7"/>
<feature type="compositionally biased region" description="Basic and acidic residues" evidence="1">
    <location>
        <begin position="133"/>
        <end position="151"/>
    </location>
</feature>
<comment type="caution">
    <text evidence="2">The sequence shown here is derived from an EMBL/GenBank/DDBJ whole genome shotgun (WGS) entry which is preliminary data.</text>
</comment>
<protein>
    <submittedName>
        <fullName evidence="2">Uncharacterized protein</fullName>
    </submittedName>
</protein>
<name>A0A366RYH7_9HYPO</name>
<evidence type="ECO:0000313" key="2">
    <source>
        <dbReference type="EMBL" id="RBR21415.1"/>
    </source>
</evidence>
<reference evidence="2 3" key="1">
    <citation type="submission" date="2018-06" db="EMBL/GenBank/DDBJ databases">
        <title>Fusarium incarnatum-equiseti species complex species 28.</title>
        <authorList>
            <person name="Gardiner D.M."/>
        </authorList>
    </citation>
    <scope>NUCLEOTIDE SEQUENCE [LARGE SCALE GENOMIC DNA]</scope>
    <source>
        <strain evidence="2 3">FIESC_28</strain>
    </source>
</reference>
<dbReference type="RefSeq" id="XP_031016864.1">
    <property type="nucleotide sequence ID" value="XM_031159099.1"/>
</dbReference>
<organism evidence="2 3">
    <name type="scientific">Fusarium coffeatum</name>
    <dbReference type="NCBI Taxonomy" id="231269"/>
    <lineage>
        <taxon>Eukaryota</taxon>
        <taxon>Fungi</taxon>
        <taxon>Dikarya</taxon>
        <taxon>Ascomycota</taxon>
        <taxon>Pezizomycotina</taxon>
        <taxon>Sordariomycetes</taxon>
        <taxon>Hypocreomycetidae</taxon>
        <taxon>Hypocreales</taxon>
        <taxon>Nectriaceae</taxon>
        <taxon>Fusarium</taxon>
        <taxon>Fusarium incarnatum-equiseti species complex</taxon>
    </lineage>
</organism>
<sequence length="424" mass="47142">MSGNIVLPDPSGVNPYDTDQRRLYMEKVFRSQDLWDNLNQRPKFPTVRKLAEEDVCEMLDEKGFHNAGSPFFEWAVDESVWLTVFTWAKIDLERAPWPFADRQIPSARNLSGSVSRTYRSWRQSRGLSIEEPEGGKPDRAHRFKKAPEESKGNMSAVTANTPQPPAGQTASSHSHVSQNGPASVQAQPSPTADVIPRGPAPKQEMDDEDHMMTSAIDPSIPSWPLPATRDNRTQRMQEPSDADRGFDGARSSGRWPKSDHGQGTPGGHLVAPIQPLPSREALAIERLQSEFQELRETNTWIVEELRDSKAREARSARIIEQMRIELNAIVKILQTPVTASTRTCQSDGGICFAFCGLGMIKDPSESVTIETSLQQRKAAWEISPTFAARLVTSVGSLYLPRHMSEYTILSIRQSGLGLSPATIK</sequence>
<keyword evidence="3" id="KW-1185">Reference proteome</keyword>
<evidence type="ECO:0000256" key="1">
    <source>
        <dbReference type="SAM" id="MobiDB-lite"/>
    </source>
</evidence>
<evidence type="ECO:0000313" key="3">
    <source>
        <dbReference type="Proteomes" id="UP000253153"/>
    </source>
</evidence>